<feature type="domain" description="NAD(P) transhydrogenase alpha subunit C-terminal" evidence="14">
    <location>
        <begin position="13"/>
        <end position="97"/>
    </location>
</feature>
<feature type="transmembrane region" description="Helical" evidence="13">
    <location>
        <begin position="40"/>
        <end position="59"/>
    </location>
</feature>
<evidence type="ECO:0000256" key="13">
    <source>
        <dbReference type="SAM" id="Phobius"/>
    </source>
</evidence>
<evidence type="ECO:0000256" key="6">
    <source>
        <dbReference type="ARBA" id="ARBA00022692"/>
    </source>
</evidence>
<evidence type="ECO:0000256" key="12">
    <source>
        <dbReference type="ARBA" id="ARBA00048202"/>
    </source>
</evidence>
<evidence type="ECO:0000256" key="2">
    <source>
        <dbReference type="ARBA" id="ARBA00004429"/>
    </source>
</evidence>
<proteinExistence type="predicted"/>
<keyword evidence="10" id="KW-0520">NAD</keyword>
<dbReference type="HOGENOM" id="CLU_137885_1_1_10"/>
<evidence type="ECO:0000256" key="11">
    <source>
        <dbReference type="ARBA" id="ARBA00023136"/>
    </source>
</evidence>
<evidence type="ECO:0000256" key="5">
    <source>
        <dbReference type="ARBA" id="ARBA00022519"/>
    </source>
</evidence>
<gene>
    <name evidence="15" type="ordered locus">Fluta_1132</name>
</gene>
<reference evidence="15 16" key="1">
    <citation type="journal article" date="2011" name="Stand. Genomic Sci.">
        <title>Complete genome sequence of the gliding freshwater bacterium Fluviicola taffensis type strain (RW262).</title>
        <authorList>
            <person name="Woyke T."/>
            <person name="Chertkov O."/>
            <person name="Lapidus A."/>
            <person name="Nolan M."/>
            <person name="Lucas S."/>
            <person name="Del Rio T.G."/>
            <person name="Tice H."/>
            <person name="Cheng J.F."/>
            <person name="Tapia R."/>
            <person name="Han C."/>
            <person name="Goodwin L."/>
            <person name="Pitluck S."/>
            <person name="Liolios K."/>
            <person name="Pagani I."/>
            <person name="Ivanova N."/>
            <person name="Huntemann M."/>
            <person name="Mavromatis K."/>
            <person name="Mikhailova N."/>
            <person name="Pati A."/>
            <person name="Chen A."/>
            <person name="Palaniappan K."/>
            <person name="Land M."/>
            <person name="Hauser L."/>
            <person name="Brambilla E.M."/>
            <person name="Rohde M."/>
            <person name="Mwirichia R."/>
            <person name="Sikorski J."/>
            <person name="Tindall B.J."/>
            <person name="Goker M."/>
            <person name="Bristow J."/>
            <person name="Eisen J.A."/>
            <person name="Markowitz V."/>
            <person name="Hugenholtz P."/>
            <person name="Klenk H.P."/>
            <person name="Kyrpides N.C."/>
        </authorList>
    </citation>
    <scope>NUCLEOTIDE SEQUENCE [LARGE SCALE GENOMIC DNA]</scope>
    <source>
        <strain evidence="16">DSM 16823 / RW262 / RW262</strain>
    </source>
</reference>
<keyword evidence="8" id="KW-1278">Translocase</keyword>
<dbReference type="eggNOG" id="COG3288">
    <property type="taxonomic scope" value="Bacteria"/>
</dbReference>
<evidence type="ECO:0000256" key="8">
    <source>
        <dbReference type="ARBA" id="ARBA00022967"/>
    </source>
</evidence>
<evidence type="ECO:0000256" key="1">
    <source>
        <dbReference type="ARBA" id="ARBA00003943"/>
    </source>
</evidence>
<dbReference type="GO" id="GO:0050661">
    <property type="term" value="F:NADP binding"/>
    <property type="evidence" value="ECO:0007669"/>
    <property type="project" value="TreeGrafter"/>
</dbReference>
<feature type="transmembrane region" description="Helical" evidence="13">
    <location>
        <begin position="12"/>
        <end position="33"/>
    </location>
</feature>
<keyword evidence="9 13" id="KW-1133">Transmembrane helix</keyword>
<dbReference type="Proteomes" id="UP000007463">
    <property type="component" value="Chromosome"/>
</dbReference>
<dbReference type="GO" id="GO:0005886">
    <property type="term" value="C:plasma membrane"/>
    <property type="evidence" value="ECO:0007669"/>
    <property type="project" value="UniProtKB-SubCell"/>
</dbReference>
<protein>
    <recommendedName>
        <fullName evidence="3">proton-translocating NAD(P)(+) transhydrogenase</fullName>
        <ecNumber evidence="3">7.1.1.1</ecNumber>
    </recommendedName>
</protein>
<dbReference type="PANTHER" id="PTHR10160">
    <property type="entry name" value="NAD(P) TRANSHYDROGENASE"/>
    <property type="match status" value="1"/>
</dbReference>
<dbReference type="GO" id="GO:0008750">
    <property type="term" value="F:proton-translocating NAD(P)+ transhydrogenase activity"/>
    <property type="evidence" value="ECO:0007669"/>
    <property type="project" value="UniProtKB-EC"/>
</dbReference>
<dbReference type="EMBL" id="CP002542">
    <property type="protein sequence ID" value="AEA43128.1"/>
    <property type="molecule type" value="Genomic_DNA"/>
</dbReference>
<keyword evidence="11 13" id="KW-0472">Membrane</keyword>
<dbReference type="RefSeq" id="WP_013685900.1">
    <property type="nucleotide sequence ID" value="NC_015321.1"/>
</dbReference>
<evidence type="ECO:0000256" key="10">
    <source>
        <dbReference type="ARBA" id="ARBA00023027"/>
    </source>
</evidence>
<comment type="catalytic activity">
    <reaction evidence="12">
        <text>NAD(+) + NADPH + H(+)(in) = NADH + NADP(+) + H(+)(out)</text>
        <dbReference type="Rhea" id="RHEA:47992"/>
        <dbReference type="ChEBI" id="CHEBI:15378"/>
        <dbReference type="ChEBI" id="CHEBI:57540"/>
        <dbReference type="ChEBI" id="CHEBI:57783"/>
        <dbReference type="ChEBI" id="CHEBI:57945"/>
        <dbReference type="ChEBI" id="CHEBI:58349"/>
        <dbReference type="EC" id="7.1.1.1"/>
    </reaction>
</comment>
<dbReference type="OrthoDB" id="9810841at2"/>
<dbReference type="STRING" id="755732.Fluta_1132"/>
<dbReference type="Pfam" id="PF12769">
    <property type="entry name" value="PNTB_4TM"/>
    <property type="match status" value="1"/>
</dbReference>
<sequence>MLDFITGNQAPIYFILLCVFLGIEIISNVPAILHTPLMSGANAIHGVILAGAIITMYHVPSDDYLNLTLGFLAVLLGTLNISGGFFVTGRILSMFSKKKK</sequence>
<dbReference type="InterPro" id="IPR024605">
    <property type="entry name" value="NADP_transhyd_a_C"/>
</dbReference>
<reference evidence="16" key="2">
    <citation type="submission" date="2011-02" db="EMBL/GenBank/DDBJ databases">
        <title>The complete genome of Fluviicola taffensis DSM 16823.</title>
        <authorList>
            <consortium name="US DOE Joint Genome Institute (JGI-PGF)"/>
            <person name="Lucas S."/>
            <person name="Copeland A."/>
            <person name="Lapidus A."/>
            <person name="Bruce D."/>
            <person name="Goodwin L."/>
            <person name="Pitluck S."/>
            <person name="Kyrpides N."/>
            <person name="Mavromatis K."/>
            <person name="Ivanova N."/>
            <person name="Mikhailova N."/>
            <person name="Pagani I."/>
            <person name="Chertkov O."/>
            <person name="Detter J.C."/>
            <person name="Han C."/>
            <person name="Tapia R."/>
            <person name="Land M."/>
            <person name="Hauser L."/>
            <person name="Markowitz V."/>
            <person name="Cheng J.-F."/>
            <person name="Hugenholtz P."/>
            <person name="Woyke T."/>
            <person name="Wu D."/>
            <person name="Tindall B."/>
            <person name="Pomrenke H.G."/>
            <person name="Brambilla E."/>
            <person name="Klenk H.-P."/>
            <person name="Eisen J.A."/>
        </authorList>
    </citation>
    <scope>NUCLEOTIDE SEQUENCE [LARGE SCALE GENOMIC DNA]</scope>
    <source>
        <strain evidence="16">DSM 16823 / RW262 / RW262</strain>
    </source>
</reference>
<dbReference type="EC" id="7.1.1.1" evidence="3"/>
<keyword evidence="16" id="KW-1185">Reference proteome</keyword>
<evidence type="ECO:0000259" key="14">
    <source>
        <dbReference type="Pfam" id="PF12769"/>
    </source>
</evidence>
<keyword evidence="4" id="KW-1003">Cell membrane</keyword>
<name>F2IAJ2_FLUTR</name>
<organism evidence="15 16">
    <name type="scientific">Fluviicola taffensis (strain DSM 16823 / NCIMB 13979 / RW262)</name>
    <dbReference type="NCBI Taxonomy" id="755732"/>
    <lineage>
        <taxon>Bacteria</taxon>
        <taxon>Pseudomonadati</taxon>
        <taxon>Bacteroidota</taxon>
        <taxon>Flavobacteriia</taxon>
        <taxon>Flavobacteriales</taxon>
        <taxon>Crocinitomicaceae</taxon>
        <taxon>Fluviicola</taxon>
    </lineage>
</organism>
<accession>F2IAJ2</accession>
<keyword evidence="6 13" id="KW-0812">Transmembrane</keyword>
<evidence type="ECO:0000256" key="7">
    <source>
        <dbReference type="ARBA" id="ARBA00022857"/>
    </source>
</evidence>
<evidence type="ECO:0000313" key="15">
    <source>
        <dbReference type="EMBL" id="AEA43128.1"/>
    </source>
</evidence>
<evidence type="ECO:0000256" key="3">
    <source>
        <dbReference type="ARBA" id="ARBA00012943"/>
    </source>
</evidence>
<dbReference type="GO" id="GO:0006740">
    <property type="term" value="P:NADPH regeneration"/>
    <property type="evidence" value="ECO:0007669"/>
    <property type="project" value="TreeGrafter"/>
</dbReference>
<dbReference type="AlphaFoldDB" id="F2IAJ2"/>
<keyword evidence="5" id="KW-0997">Cell inner membrane</keyword>
<evidence type="ECO:0000256" key="9">
    <source>
        <dbReference type="ARBA" id="ARBA00022989"/>
    </source>
</evidence>
<dbReference type="PANTHER" id="PTHR10160:SF19">
    <property type="entry name" value="PROTON-TRANSLOCATING NAD(P)(+) TRANSHYDROGENASE"/>
    <property type="match status" value="1"/>
</dbReference>
<dbReference type="KEGG" id="fte:Fluta_1132"/>
<keyword evidence="7" id="KW-0521">NADP</keyword>
<feature type="transmembrane region" description="Helical" evidence="13">
    <location>
        <begin position="71"/>
        <end position="92"/>
    </location>
</feature>
<evidence type="ECO:0000313" key="16">
    <source>
        <dbReference type="Proteomes" id="UP000007463"/>
    </source>
</evidence>
<evidence type="ECO:0000256" key="4">
    <source>
        <dbReference type="ARBA" id="ARBA00022475"/>
    </source>
</evidence>
<comment type="function">
    <text evidence="1">The transhydrogenation between NADH and NADP is coupled to respiration and ATP hydrolysis and functions as a proton pump across the membrane.</text>
</comment>
<comment type="subcellular location">
    <subcellularLocation>
        <location evidence="2">Cell inner membrane</location>
        <topology evidence="2">Multi-pass membrane protein</topology>
    </subcellularLocation>
</comment>